<dbReference type="Proteomes" id="UP000054532">
    <property type="component" value="Unassembled WGS sequence"/>
</dbReference>
<gene>
    <name evidence="3" type="ORF">L914_02201</name>
    <name evidence="2" type="ORF">L917_02112</name>
</gene>
<reference evidence="2" key="1">
    <citation type="submission" date="2013-11" db="EMBL/GenBank/DDBJ databases">
        <title>The Genome Sequence of Phytophthora parasitica CHvinca01.</title>
        <authorList>
            <consortium name="The Broad Institute Genomics Platform"/>
            <person name="Russ C."/>
            <person name="Tyler B."/>
            <person name="Panabieres F."/>
            <person name="Shan W."/>
            <person name="Tripathy S."/>
            <person name="Grunwald N."/>
            <person name="Machado M."/>
            <person name="Johnson C.S."/>
            <person name="Arredondo F."/>
            <person name="Hong C."/>
            <person name="Coffey M."/>
            <person name="Young S.K."/>
            <person name="Zeng Q."/>
            <person name="Gargeya S."/>
            <person name="Fitzgerald M."/>
            <person name="Abouelleil A."/>
            <person name="Alvarado L."/>
            <person name="Chapman S.B."/>
            <person name="Gainer-Dewar J."/>
            <person name="Goldberg J."/>
            <person name="Griggs A."/>
            <person name="Gujja S."/>
            <person name="Hansen M."/>
            <person name="Howarth C."/>
            <person name="Imamovic A."/>
            <person name="Ireland A."/>
            <person name="Larimer J."/>
            <person name="McCowan C."/>
            <person name="Murphy C."/>
            <person name="Pearson M."/>
            <person name="Poon T.W."/>
            <person name="Priest M."/>
            <person name="Roberts A."/>
            <person name="Saif S."/>
            <person name="Shea T."/>
            <person name="Sykes S."/>
            <person name="Wortman J."/>
            <person name="Nusbaum C."/>
            <person name="Birren B."/>
        </authorList>
    </citation>
    <scope>NUCLEOTIDE SEQUENCE [LARGE SCALE GENOMIC DNA]</scope>
    <source>
        <strain evidence="2">CHvinca01</strain>
    </source>
</reference>
<organism evidence="3">
    <name type="scientific">Phytophthora nicotianae</name>
    <name type="common">Potato buckeye rot agent</name>
    <name type="synonym">Phytophthora parasitica</name>
    <dbReference type="NCBI Taxonomy" id="4792"/>
    <lineage>
        <taxon>Eukaryota</taxon>
        <taxon>Sar</taxon>
        <taxon>Stramenopiles</taxon>
        <taxon>Oomycota</taxon>
        <taxon>Peronosporomycetes</taxon>
        <taxon>Peronosporales</taxon>
        <taxon>Peronosporaceae</taxon>
        <taxon>Phytophthora</taxon>
    </lineage>
</organism>
<dbReference type="EMBL" id="KI677762">
    <property type="protein sequence ID" value="ETM01287.1"/>
    <property type="molecule type" value="Genomic_DNA"/>
</dbReference>
<proteinExistence type="predicted"/>
<reference evidence="3" key="2">
    <citation type="submission" date="2013-11" db="EMBL/GenBank/DDBJ databases">
        <title>The Genome Sequence of Phytophthora parasitica IAC_01/95.</title>
        <authorList>
            <consortium name="The Broad Institute Genomics Platform"/>
            <person name="Russ C."/>
            <person name="Tyler B."/>
            <person name="Panabieres F."/>
            <person name="Shan W."/>
            <person name="Tripathy S."/>
            <person name="Grunwald N."/>
            <person name="Machado M."/>
            <person name="Johnson C.S."/>
            <person name="Arredondo F."/>
            <person name="Hong C."/>
            <person name="Coffey M."/>
            <person name="Young S.K."/>
            <person name="Zeng Q."/>
            <person name="Gargeya S."/>
            <person name="Fitzgerald M."/>
            <person name="Abouelleil A."/>
            <person name="Alvarado L."/>
            <person name="Chapman S.B."/>
            <person name="Gainer-Dewar J."/>
            <person name="Goldberg J."/>
            <person name="Griggs A."/>
            <person name="Gujja S."/>
            <person name="Hansen M."/>
            <person name="Howarth C."/>
            <person name="Imamovic A."/>
            <person name="Ireland A."/>
            <person name="Larimer J."/>
            <person name="McCowan C."/>
            <person name="Murphy C."/>
            <person name="Pearson M."/>
            <person name="Poon T.W."/>
            <person name="Priest M."/>
            <person name="Roberts A."/>
            <person name="Saif S."/>
            <person name="Shea T."/>
            <person name="Sykes S."/>
            <person name="Wortman J."/>
            <person name="Nusbaum C."/>
            <person name="Birren B."/>
        </authorList>
    </citation>
    <scope>NUCLEOTIDE SEQUENCE [LARGE SCALE GENOMIC DNA]</scope>
    <source>
        <strain evidence="3">IAC_01/95</strain>
    </source>
</reference>
<feature type="region of interest" description="Disordered" evidence="1">
    <location>
        <begin position="60"/>
        <end position="87"/>
    </location>
</feature>
<evidence type="ECO:0000313" key="2">
    <source>
        <dbReference type="EMBL" id="ETM01287.1"/>
    </source>
</evidence>
<protein>
    <submittedName>
        <fullName evidence="3">Uncharacterized protein</fullName>
    </submittedName>
</protein>
<dbReference type="EMBL" id="KI691005">
    <property type="protein sequence ID" value="ETM54474.1"/>
    <property type="molecule type" value="Genomic_DNA"/>
</dbReference>
<dbReference type="AlphaFoldDB" id="W2P3G2"/>
<accession>W2P3G2</accession>
<dbReference type="Proteomes" id="UP000054423">
    <property type="component" value="Unassembled WGS sequence"/>
</dbReference>
<name>W2P3G2_PHYNI</name>
<evidence type="ECO:0000313" key="3">
    <source>
        <dbReference type="EMBL" id="ETM54474.1"/>
    </source>
</evidence>
<sequence length="102" mass="11380">MRFEISGWPIYRRNAWPLQQVPELQLEMAIHCLQAQLPRRIAGRTATAGAAQPRRAVVVAAPLQEQPRTEQRNSTPQHSRKASIPINAICTSTTNSQPCLPT</sequence>
<evidence type="ECO:0000256" key="1">
    <source>
        <dbReference type="SAM" id="MobiDB-lite"/>
    </source>
</evidence>